<evidence type="ECO:0000256" key="12">
    <source>
        <dbReference type="SAM" id="Phobius"/>
    </source>
</evidence>
<reference evidence="14" key="1">
    <citation type="journal article" date="2021" name="IMA Fungus">
        <title>Genomic characterization of three marine fungi, including Emericellopsis atlantica sp. nov. with signatures of a generalist lifestyle and marine biomass degradation.</title>
        <authorList>
            <person name="Hagestad O.C."/>
            <person name="Hou L."/>
            <person name="Andersen J.H."/>
            <person name="Hansen E.H."/>
            <person name="Altermark B."/>
            <person name="Li C."/>
            <person name="Kuhnert E."/>
            <person name="Cox R.J."/>
            <person name="Crous P.W."/>
            <person name="Spatafora J.W."/>
            <person name="Lail K."/>
            <person name="Amirebrahimi M."/>
            <person name="Lipzen A."/>
            <person name="Pangilinan J."/>
            <person name="Andreopoulos W."/>
            <person name="Hayes R.D."/>
            <person name="Ng V."/>
            <person name="Grigoriev I.V."/>
            <person name="Jackson S.A."/>
            <person name="Sutton T.D.S."/>
            <person name="Dobson A.D.W."/>
            <person name="Rama T."/>
        </authorList>
    </citation>
    <scope>NUCLEOTIDE SEQUENCE</scope>
    <source>
        <strain evidence="14">TRa3180A</strain>
    </source>
</reference>
<keyword evidence="9" id="KW-0496">Mitochondrion</keyword>
<accession>A0A9P8CCT7</accession>
<gene>
    <name evidence="14" type="ORF">BJ878DRAFT_426130</name>
</gene>
<feature type="active site" evidence="11">
    <location>
        <position position="93"/>
    </location>
</feature>
<comment type="subcellular location">
    <subcellularLocation>
        <location evidence="1">Mitochondrion inner membrane</location>
        <topology evidence="1">Single-pass membrane protein</topology>
    </subcellularLocation>
</comment>
<name>A0A9P8CCT7_9HELO</name>
<keyword evidence="8 12" id="KW-1133">Transmembrane helix</keyword>
<keyword evidence="6" id="KW-0999">Mitochondrion inner membrane</keyword>
<keyword evidence="5 12" id="KW-0812">Transmembrane</keyword>
<comment type="similarity">
    <text evidence="2">Belongs to the peptidase S26 family. IMP2 subfamily.</text>
</comment>
<comment type="caution">
    <text evidence="14">The sequence shown here is derived from an EMBL/GenBank/DDBJ whole genome shotgun (WGS) entry which is preliminary data.</text>
</comment>
<keyword evidence="10 12" id="KW-0472">Membrane</keyword>
<dbReference type="PRINTS" id="PR00727">
    <property type="entry name" value="LEADERPTASE"/>
</dbReference>
<dbReference type="GO" id="GO:0006627">
    <property type="term" value="P:protein processing involved in protein targeting to mitochondrion"/>
    <property type="evidence" value="ECO:0007669"/>
    <property type="project" value="InterPro"/>
</dbReference>
<evidence type="ECO:0000313" key="15">
    <source>
        <dbReference type="Proteomes" id="UP000887226"/>
    </source>
</evidence>
<evidence type="ECO:0000256" key="11">
    <source>
        <dbReference type="PIRSR" id="PIRSR600223-1"/>
    </source>
</evidence>
<dbReference type="Proteomes" id="UP000887226">
    <property type="component" value="Unassembled WGS sequence"/>
</dbReference>
<dbReference type="InterPro" id="IPR019533">
    <property type="entry name" value="Peptidase_S26"/>
</dbReference>
<dbReference type="InterPro" id="IPR037730">
    <property type="entry name" value="IMP2"/>
</dbReference>
<evidence type="ECO:0000256" key="3">
    <source>
        <dbReference type="ARBA" id="ARBA00013650"/>
    </source>
</evidence>
<dbReference type="Pfam" id="PF10502">
    <property type="entry name" value="Peptidase_S26"/>
    <property type="match status" value="1"/>
</dbReference>
<evidence type="ECO:0000256" key="10">
    <source>
        <dbReference type="ARBA" id="ARBA00023136"/>
    </source>
</evidence>
<keyword evidence="4" id="KW-0645">Protease</keyword>
<protein>
    <recommendedName>
        <fullName evidence="3">Mitochondrial inner membrane protease subunit 2</fullName>
    </recommendedName>
</protein>
<evidence type="ECO:0000256" key="9">
    <source>
        <dbReference type="ARBA" id="ARBA00023128"/>
    </source>
</evidence>
<sequence>MRAKLTIPNIKNFSYGSFIFLSWVPAMIFFNTHVGEVQFINGESMYPYLNTDFNETQNKTICWTNKWKPTKNLQRGMIVSLWSPYNPDRMAIKRVVGLEGDMVYTRAPYPYQTAVVPKNHVWVEGDNRDTNKTMDSNTYGPVALPMIQGRITHILSRKGFGEVPWWQFKGKTRVVEGRKESAPHFD</sequence>
<dbReference type="GO" id="GO:0006465">
    <property type="term" value="P:signal peptide processing"/>
    <property type="evidence" value="ECO:0007669"/>
    <property type="project" value="InterPro"/>
</dbReference>
<evidence type="ECO:0000313" key="14">
    <source>
        <dbReference type="EMBL" id="KAG9242338.1"/>
    </source>
</evidence>
<dbReference type="PANTHER" id="PTHR46041:SF2">
    <property type="entry name" value="MITOCHONDRIAL INNER MEMBRANE PROTEASE SUBUNIT 2"/>
    <property type="match status" value="1"/>
</dbReference>
<dbReference type="EMBL" id="MU254084">
    <property type="protein sequence ID" value="KAG9242338.1"/>
    <property type="molecule type" value="Genomic_DNA"/>
</dbReference>
<feature type="transmembrane region" description="Helical" evidence="12">
    <location>
        <begin position="12"/>
        <end position="30"/>
    </location>
</feature>
<dbReference type="CDD" id="cd06530">
    <property type="entry name" value="S26_SPase_I"/>
    <property type="match status" value="1"/>
</dbReference>
<feature type="active site" evidence="11">
    <location>
        <position position="44"/>
    </location>
</feature>
<keyword evidence="7" id="KW-0378">Hydrolase</keyword>
<dbReference type="InterPro" id="IPR000223">
    <property type="entry name" value="Pept_S26A_signal_pept_1"/>
</dbReference>
<evidence type="ECO:0000256" key="4">
    <source>
        <dbReference type="ARBA" id="ARBA00022670"/>
    </source>
</evidence>
<evidence type="ECO:0000256" key="6">
    <source>
        <dbReference type="ARBA" id="ARBA00022792"/>
    </source>
</evidence>
<dbReference type="PANTHER" id="PTHR46041">
    <property type="entry name" value="MITOCHONDRIAL INNER MEMBRANE PROTEASE SUBUNIT 2"/>
    <property type="match status" value="1"/>
</dbReference>
<dbReference type="Gene3D" id="2.10.109.10">
    <property type="entry name" value="Umud Fragment, subunit A"/>
    <property type="match status" value="1"/>
</dbReference>
<dbReference type="GO" id="GO:0042720">
    <property type="term" value="C:mitochondrial inner membrane peptidase complex"/>
    <property type="evidence" value="ECO:0007669"/>
    <property type="project" value="InterPro"/>
</dbReference>
<dbReference type="OrthoDB" id="9996127at2759"/>
<evidence type="ECO:0000256" key="2">
    <source>
        <dbReference type="ARBA" id="ARBA00007066"/>
    </source>
</evidence>
<evidence type="ECO:0000256" key="8">
    <source>
        <dbReference type="ARBA" id="ARBA00022989"/>
    </source>
</evidence>
<feature type="domain" description="Peptidase S26" evidence="13">
    <location>
        <begin position="21"/>
        <end position="105"/>
    </location>
</feature>
<dbReference type="AlphaFoldDB" id="A0A9P8CCT7"/>
<evidence type="ECO:0000256" key="5">
    <source>
        <dbReference type="ARBA" id="ARBA00022692"/>
    </source>
</evidence>
<evidence type="ECO:0000259" key="13">
    <source>
        <dbReference type="Pfam" id="PF10502"/>
    </source>
</evidence>
<evidence type="ECO:0000256" key="1">
    <source>
        <dbReference type="ARBA" id="ARBA00004434"/>
    </source>
</evidence>
<dbReference type="GO" id="GO:0004252">
    <property type="term" value="F:serine-type endopeptidase activity"/>
    <property type="evidence" value="ECO:0007669"/>
    <property type="project" value="InterPro"/>
</dbReference>
<keyword evidence="15" id="KW-1185">Reference proteome</keyword>
<proteinExistence type="inferred from homology"/>
<dbReference type="InterPro" id="IPR036286">
    <property type="entry name" value="LexA/Signal_pep-like_sf"/>
</dbReference>
<organism evidence="14 15">
    <name type="scientific">Calycina marina</name>
    <dbReference type="NCBI Taxonomy" id="1763456"/>
    <lineage>
        <taxon>Eukaryota</taxon>
        <taxon>Fungi</taxon>
        <taxon>Dikarya</taxon>
        <taxon>Ascomycota</taxon>
        <taxon>Pezizomycotina</taxon>
        <taxon>Leotiomycetes</taxon>
        <taxon>Helotiales</taxon>
        <taxon>Pezizellaceae</taxon>
        <taxon>Calycina</taxon>
    </lineage>
</organism>
<evidence type="ECO:0000256" key="7">
    <source>
        <dbReference type="ARBA" id="ARBA00022801"/>
    </source>
</evidence>
<dbReference type="SUPFAM" id="SSF51306">
    <property type="entry name" value="LexA/Signal peptidase"/>
    <property type="match status" value="1"/>
</dbReference>